<keyword evidence="2" id="KW-0472">Membrane</keyword>
<keyword evidence="2" id="KW-0812">Transmembrane</keyword>
<dbReference type="Proteomes" id="UP000030746">
    <property type="component" value="Unassembled WGS sequence"/>
</dbReference>
<dbReference type="HOGENOM" id="CLU_822045_0_0_1"/>
<evidence type="ECO:0000313" key="3">
    <source>
        <dbReference type="EMBL" id="ESO90703.1"/>
    </source>
</evidence>
<keyword evidence="4" id="KW-1185">Reference proteome</keyword>
<dbReference type="OMA" id="QPTYENT"/>
<feature type="compositionally biased region" description="Basic and acidic residues" evidence="1">
    <location>
        <begin position="1"/>
        <end position="23"/>
    </location>
</feature>
<dbReference type="EMBL" id="KB202367">
    <property type="protein sequence ID" value="ESO90703.1"/>
    <property type="molecule type" value="Genomic_DNA"/>
</dbReference>
<dbReference type="CTD" id="20249335"/>
<feature type="transmembrane region" description="Helical" evidence="2">
    <location>
        <begin position="294"/>
        <end position="316"/>
    </location>
</feature>
<feature type="region of interest" description="Disordered" evidence="1">
    <location>
        <begin position="1"/>
        <end position="60"/>
    </location>
</feature>
<evidence type="ECO:0000313" key="4">
    <source>
        <dbReference type="Proteomes" id="UP000030746"/>
    </source>
</evidence>
<dbReference type="OrthoDB" id="6146244at2759"/>
<dbReference type="RefSeq" id="XP_009058694.1">
    <property type="nucleotide sequence ID" value="XM_009060446.1"/>
</dbReference>
<evidence type="ECO:0000256" key="2">
    <source>
        <dbReference type="SAM" id="Phobius"/>
    </source>
</evidence>
<dbReference type="GeneID" id="20249335"/>
<keyword evidence="2" id="KW-1133">Transmembrane helix</keyword>
<dbReference type="KEGG" id="lgi:LOTGIDRAFT_233737"/>
<name>V3ZHF9_LOTGI</name>
<feature type="transmembrane region" description="Helical" evidence="2">
    <location>
        <begin position="248"/>
        <end position="273"/>
    </location>
</feature>
<gene>
    <name evidence="3" type="ORF">LOTGIDRAFT_233737</name>
</gene>
<dbReference type="AlphaFoldDB" id="V3ZHF9"/>
<protein>
    <submittedName>
        <fullName evidence="3">Uncharacterized protein</fullName>
    </submittedName>
</protein>
<organism evidence="3 4">
    <name type="scientific">Lottia gigantea</name>
    <name type="common">Giant owl limpet</name>
    <dbReference type="NCBI Taxonomy" id="225164"/>
    <lineage>
        <taxon>Eukaryota</taxon>
        <taxon>Metazoa</taxon>
        <taxon>Spiralia</taxon>
        <taxon>Lophotrochozoa</taxon>
        <taxon>Mollusca</taxon>
        <taxon>Gastropoda</taxon>
        <taxon>Patellogastropoda</taxon>
        <taxon>Lottioidea</taxon>
        <taxon>Lottiidae</taxon>
        <taxon>Lottia</taxon>
    </lineage>
</organism>
<feature type="compositionally biased region" description="Polar residues" evidence="1">
    <location>
        <begin position="51"/>
        <end position="60"/>
    </location>
</feature>
<sequence>MEKFKTSPSPEKRDGRPAHEKSGRLSSRSNTPDIVANTTDNTSSDDYYDEPTNSTNTSLATTPVCCIDSKSHHLPPPPSQFPAKFNVNSYPICDIPMQNVPSVPYHQVNLPPNRADQPLHPIHCSSNETRILQQPVIYANTPSNRGDNWQNRTREVPVITSAGRSHVMMPKPNAADQVVNPNEIYAKVDKTRKKEAKSKTASPTYQNTEEIATTVVAVPKRNETKVTVEKTSPVEAEDIPRAIPNTNIAVAFVVTCCFNLPLGALAIYCSLVAAQAFRDGKMKKGERRTQISMLLSLFGILVTVLVVMGVVLHLAMSGAKGKKKRTQSEGARELDISL</sequence>
<reference evidence="3 4" key="1">
    <citation type="journal article" date="2013" name="Nature">
        <title>Insights into bilaterian evolution from three spiralian genomes.</title>
        <authorList>
            <person name="Simakov O."/>
            <person name="Marletaz F."/>
            <person name="Cho S.J."/>
            <person name="Edsinger-Gonzales E."/>
            <person name="Havlak P."/>
            <person name="Hellsten U."/>
            <person name="Kuo D.H."/>
            <person name="Larsson T."/>
            <person name="Lv J."/>
            <person name="Arendt D."/>
            <person name="Savage R."/>
            <person name="Osoegawa K."/>
            <person name="de Jong P."/>
            <person name="Grimwood J."/>
            <person name="Chapman J.A."/>
            <person name="Shapiro H."/>
            <person name="Aerts A."/>
            <person name="Otillar R.P."/>
            <person name="Terry A.Y."/>
            <person name="Boore J.L."/>
            <person name="Grigoriev I.V."/>
            <person name="Lindberg D.R."/>
            <person name="Seaver E.C."/>
            <person name="Weisblat D.A."/>
            <person name="Putnam N.H."/>
            <person name="Rokhsar D.S."/>
        </authorList>
    </citation>
    <scope>NUCLEOTIDE SEQUENCE [LARGE SCALE GENOMIC DNA]</scope>
</reference>
<proteinExistence type="predicted"/>
<accession>V3ZHF9</accession>
<evidence type="ECO:0000256" key="1">
    <source>
        <dbReference type="SAM" id="MobiDB-lite"/>
    </source>
</evidence>